<name>A0A3N0XK55_ANAGA</name>
<organism evidence="2 3">
    <name type="scientific">Anabarilius grahami</name>
    <name type="common">Kanglang fish</name>
    <name type="synonym">Barilius grahami</name>
    <dbReference type="NCBI Taxonomy" id="495550"/>
    <lineage>
        <taxon>Eukaryota</taxon>
        <taxon>Metazoa</taxon>
        <taxon>Chordata</taxon>
        <taxon>Craniata</taxon>
        <taxon>Vertebrata</taxon>
        <taxon>Euteleostomi</taxon>
        <taxon>Actinopterygii</taxon>
        <taxon>Neopterygii</taxon>
        <taxon>Teleostei</taxon>
        <taxon>Ostariophysi</taxon>
        <taxon>Cypriniformes</taxon>
        <taxon>Xenocyprididae</taxon>
        <taxon>Xenocypridinae</taxon>
        <taxon>Xenocypridinae incertae sedis</taxon>
        <taxon>Anabarilius</taxon>
    </lineage>
</organism>
<dbReference type="GO" id="GO:0003713">
    <property type="term" value="F:transcription coactivator activity"/>
    <property type="evidence" value="ECO:0007669"/>
    <property type="project" value="InterPro"/>
</dbReference>
<protein>
    <submittedName>
        <fullName evidence="2">Mastermind-like protein 3</fullName>
    </submittedName>
</protein>
<dbReference type="EMBL" id="RJVU01071404">
    <property type="protein sequence ID" value="ROI47897.1"/>
    <property type="molecule type" value="Genomic_DNA"/>
</dbReference>
<keyword evidence="3" id="KW-1185">Reference proteome</keyword>
<dbReference type="OrthoDB" id="5982619at2759"/>
<proteinExistence type="predicted"/>
<dbReference type="InterPro" id="IPR046369">
    <property type="entry name" value="MAML1-3"/>
</dbReference>
<feature type="compositionally biased region" description="Gly residues" evidence="1">
    <location>
        <begin position="289"/>
        <end position="298"/>
    </location>
</feature>
<reference evidence="2 3" key="1">
    <citation type="submission" date="2018-10" db="EMBL/GenBank/DDBJ databases">
        <title>Genome assembly for a Yunnan-Guizhou Plateau 3E fish, Anabarilius grahami (Regan), and its evolutionary and genetic applications.</title>
        <authorList>
            <person name="Jiang W."/>
        </authorList>
    </citation>
    <scope>NUCLEOTIDE SEQUENCE [LARGE SCALE GENOMIC DNA]</scope>
    <source>
        <strain evidence="2">AG-KIZ</strain>
        <tissue evidence="2">Muscle</tissue>
    </source>
</reference>
<feature type="region of interest" description="Disordered" evidence="1">
    <location>
        <begin position="282"/>
        <end position="314"/>
    </location>
</feature>
<evidence type="ECO:0000256" key="1">
    <source>
        <dbReference type="SAM" id="MobiDB-lite"/>
    </source>
</evidence>
<dbReference type="PANTHER" id="PTHR15692">
    <property type="entry name" value="MASTERMIND-LIKE"/>
    <property type="match status" value="1"/>
</dbReference>
<dbReference type="GO" id="GO:0005654">
    <property type="term" value="C:nucleoplasm"/>
    <property type="evidence" value="ECO:0007669"/>
    <property type="project" value="TreeGrafter"/>
</dbReference>
<dbReference type="GO" id="GO:0007221">
    <property type="term" value="P:positive regulation of transcription of Notch receptor target"/>
    <property type="evidence" value="ECO:0007669"/>
    <property type="project" value="InterPro"/>
</dbReference>
<evidence type="ECO:0000313" key="2">
    <source>
        <dbReference type="EMBL" id="ROI47897.1"/>
    </source>
</evidence>
<gene>
    <name evidence="2" type="ORF">DPX16_16320</name>
</gene>
<feature type="region of interest" description="Disordered" evidence="1">
    <location>
        <begin position="1"/>
        <end position="52"/>
    </location>
</feature>
<dbReference type="PANTHER" id="PTHR15692:SF8">
    <property type="entry name" value="MASTERMIND-LIKE PROTEIN 3"/>
    <property type="match status" value="1"/>
</dbReference>
<comment type="caution">
    <text evidence="2">The sequence shown here is derived from an EMBL/GenBank/DDBJ whole genome shotgun (WGS) entry which is preliminary data.</text>
</comment>
<feature type="region of interest" description="Disordered" evidence="1">
    <location>
        <begin position="333"/>
        <end position="352"/>
    </location>
</feature>
<feature type="compositionally biased region" description="Basic and acidic residues" evidence="1">
    <location>
        <begin position="11"/>
        <end position="23"/>
    </location>
</feature>
<feature type="compositionally biased region" description="Polar residues" evidence="1">
    <location>
        <begin position="24"/>
        <end position="38"/>
    </location>
</feature>
<dbReference type="AlphaFoldDB" id="A0A3N0XK55"/>
<evidence type="ECO:0000313" key="3">
    <source>
        <dbReference type="Proteomes" id="UP000281406"/>
    </source>
</evidence>
<dbReference type="Proteomes" id="UP000281406">
    <property type="component" value="Unassembled WGS sequence"/>
</dbReference>
<sequence length="352" mass="36836">MCSTNSGSKPELTEKVDDQHHGTSQEMAARNQALQSMRNARLLQQQQQQQQNPGILQMTPVQNSAAMPSQGDMSMAYGAQAGTQTGIYQGMNPNMGQMLQQQQQHHPNQPGMAMAQRQAGANGQGMVGGGPGGGYGQGMLMNQALPQQQIKSAGVAPGGQPMAKAQVQRLQSMMGGGGQTWPQQQQQNMQAMGGRTSNDMVAFNSNPAYAMQGGQPPRMAKQHFAQAMGGQTMVDPRSINPAAMGGPMMPHMAGQPRTNQPRGMVMPGMNQGVPNMAAFGQGPAQGIPGASGGGGSYMPGGQPQGYQRTSNQDLAYGYGSQSGAGAGVSFGLSDGTDLDSTEGWMEEFFPNP</sequence>
<accession>A0A3N0XK55</accession>